<sequence length="294" mass="33427">MMETLAIFFERLLAKEDNQRILIKLCIYPGCPEGSPNARTRLSSSHLICFFCEPPLLSYHVDSKESKPRHHDLEVPHVAEIEPLTVHDYRNRPQNPQALDYRGACISQLDPDCHDLALQYLLGQFYDNFSLLWEHACKLIAGYANCQSQLTGITCDYSLALLKVNFFKADSEEHAKTCNIKKRELPAESINELDENSVDNSLIEALDMSREQVKEEVDGKLSEKSTEKSIEKSAEDLDGEEAPTPDEESFPQQIGRSESVKSLLSMLQVFGQFDITRSLIREPEVSRIYLDLLS</sequence>
<gene>
    <name evidence="1" type="ORF">QAD02_004544</name>
</gene>
<evidence type="ECO:0000313" key="1">
    <source>
        <dbReference type="EMBL" id="KAJ8673282.1"/>
    </source>
</evidence>
<proteinExistence type="predicted"/>
<name>A0ACC2NQ88_9HYME</name>
<protein>
    <submittedName>
        <fullName evidence="1">Uncharacterized protein</fullName>
    </submittedName>
</protein>
<evidence type="ECO:0000313" key="2">
    <source>
        <dbReference type="Proteomes" id="UP001239111"/>
    </source>
</evidence>
<keyword evidence="2" id="KW-1185">Reference proteome</keyword>
<comment type="caution">
    <text evidence="1">The sequence shown here is derived from an EMBL/GenBank/DDBJ whole genome shotgun (WGS) entry which is preliminary data.</text>
</comment>
<reference evidence="1" key="1">
    <citation type="submission" date="2023-04" db="EMBL/GenBank/DDBJ databases">
        <title>A chromosome-level genome assembly of the parasitoid wasp Eretmocerus hayati.</title>
        <authorList>
            <person name="Zhong Y."/>
            <person name="Liu S."/>
            <person name="Liu Y."/>
        </authorList>
    </citation>
    <scope>NUCLEOTIDE SEQUENCE</scope>
    <source>
        <strain evidence="1">ZJU_SS_LIU_2023</strain>
    </source>
</reference>
<dbReference type="EMBL" id="CM056743">
    <property type="protein sequence ID" value="KAJ8673282.1"/>
    <property type="molecule type" value="Genomic_DNA"/>
</dbReference>
<dbReference type="Proteomes" id="UP001239111">
    <property type="component" value="Chromosome 3"/>
</dbReference>
<accession>A0ACC2NQ88</accession>
<organism evidence="1 2">
    <name type="scientific">Eretmocerus hayati</name>
    <dbReference type="NCBI Taxonomy" id="131215"/>
    <lineage>
        <taxon>Eukaryota</taxon>
        <taxon>Metazoa</taxon>
        <taxon>Ecdysozoa</taxon>
        <taxon>Arthropoda</taxon>
        <taxon>Hexapoda</taxon>
        <taxon>Insecta</taxon>
        <taxon>Pterygota</taxon>
        <taxon>Neoptera</taxon>
        <taxon>Endopterygota</taxon>
        <taxon>Hymenoptera</taxon>
        <taxon>Apocrita</taxon>
        <taxon>Proctotrupomorpha</taxon>
        <taxon>Chalcidoidea</taxon>
        <taxon>Aphelinidae</taxon>
        <taxon>Aphelininae</taxon>
        <taxon>Eretmocerus</taxon>
    </lineage>
</organism>